<feature type="domain" description="DUF1659" evidence="1">
    <location>
        <begin position="2"/>
        <end position="70"/>
    </location>
</feature>
<name>A0A1I4LM66_9BACI</name>
<evidence type="ECO:0000313" key="3">
    <source>
        <dbReference type="Proteomes" id="UP000199668"/>
    </source>
</evidence>
<dbReference type="Pfam" id="PF07872">
    <property type="entry name" value="DUF1659"/>
    <property type="match status" value="1"/>
</dbReference>
<dbReference type="STRING" id="266892.SAMN04488054_10858"/>
<dbReference type="AlphaFoldDB" id="A0A1I4LM66"/>
<dbReference type="EMBL" id="FOTY01000008">
    <property type="protein sequence ID" value="SFL92198.1"/>
    <property type="molecule type" value="Genomic_DNA"/>
</dbReference>
<accession>A0A1I4LM66</accession>
<gene>
    <name evidence="2" type="ORF">SAMN04488054_10858</name>
</gene>
<sequence length="70" mass="7741">MAEMINSRLTLEFNAGMDESGETVFKQKNFNNVNLEAADPSLLTVATALGQLQEFPVTAVTRTNEYDITE</sequence>
<dbReference type="Proteomes" id="UP000199668">
    <property type="component" value="Unassembled WGS sequence"/>
</dbReference>
<proteinExistence type="predicted"/>
<reference evidence="2 3" key="1">
    <citation type="submission" date="2016-10" db="EMBL/GenBank/DDBJ databases">
        <authorList>
            <person name="de Groot N.N."/>
        </authorList>
    </citation>
    <scope>NUCLEOTIDE SEQUENCE [LARGE SCALE GENOMIC DNA]</scope>
    <source>
        <strain evidence="2 3">CGMCC 1.6134</strain>
    </source>
</reference>
<protein>
    <recommendedName>
        <fullName evidence="1">DUF1659 domain-containing protein</fullName>
    </recommendedName>
</protein>
<evidence type="ECO:0000259" key="1">
    <source>
        <dbReference type="Pfam" id="PF07872"/>
    </source>
</evidence>
<organism evidence="2 3">
    <name type="scientific">Salibacterium qingdaonense</name>
    <dbReference type="NCBI Taxonomy" id="266892"/>
    <lineage>
        <taxon>Bacteria</taxon>
        <taxon>Bacillati</taxon>
        <taxon>Bacillota</taxon>
        <taxon>Bacilli</taxon>
        <taxon>Bacillales</taxon>
        <taxon>Bacillaceae</taxon>
    </lineage>
</organism>
<dbReference type="RefSeq" id="WP_090926616.1">
    <property type="nucleotide sequence ID" value="NZ_FOTY01000008.1"/>
</dbReference>
<evidence type="ECO:0000313" key="2">
    <source>
        <dbReference type="EMBL" id="SFL92198.1"/>
    </source>
</evidence>
<keyword evidence="3" id="KW-1185">Reference proteome</keyword>
<dbReference type="InterPro" id="IPR012454">
    <property type="entry name" value="DUF1659"/>
</dbReference>
<dbReference type="OrthoDB" id="48766at2"/>